<protein>
    <submittedName>
        <fullName evidence="1">Uncharacterized protein</fullName>
    </submittedName>
</protein>
<reference key="1">
    <citation type="journal article" date="2011" name="Mol. Biol. Evol.">
        <title>Unity in variety -- the pan-genome of the Chlamydiae.</title>
        <authorList>
            <person name="Collingro A."/>
            <person name="Tischler P."/>
            <person name="Weinmaier T."/>
            <person name="Penz T."/>
            <person name="Heinz E."/>
            <person name="Brunham R.C."/>
            <person name="Read T.D."/>
            <person name="Bavoil P.M."/>
            <person name="Sachse K."/>
            <person name="Kahane S."/>
            <person name="Friedman M.G."/>
            <person name="Rattei T."/>
            <person name="Myers G.S.A."/>
            <person name="Horn M."/>
        </authorList>
    </citation>
    <scope>NUCLEOTIDE SEQUENCE</scope>
    <source>
        <strain>Z</strain>
    </source>
</reference>
<dbReference type="KEGG" id="sng:SNE_A06680"/>
<dbReference type="AlphaFoldDB" id="F8L730"/>
<accession>F8L730</accession>
<gene>
    <name evidence="1" type="ordered locus">SNE_A06680</name>
</gene>
<reference evidence="1 2" key="2">
    <citation type="journal article" date="2011" name="Mol. Biol. Evol.">
        <title>Unity in variety--the pan-genome of the Chlamydiae.</title>
        <authorList>
            <person name="Collingro A."/>
            <person name="Tischler P."/>
            <person name="Weinmaier T."/>
            <person name="Penz T."/>
            <person name="Heinz E."/>
            <person name="Brunham R.C."/>
            <person name="Read T.D."/>
            <person name="Bavoil P.M."/>
            <person name="Sachse K."/>
            <person name="Kahane S."/>
            <person name="Friedman M.G."/>
            <person name="Rattei T."/>
            <person name="Myers G.S."/>
            <person name="Horn M."/>
        </authorList>
    </citation>
    <scope>NUCLEOTIDE SEQUENCE [LARGE SCALE GENOMIC DNA]</scope>
    <source>
        <strain evidence="2">ATCC VR-1471 / Z</strain>
    </source>
</reference>
<proteinExistence type="predicted"/>
<evidence type="ECO:0000313" key="1">
    <source>
        <dbReference type="EMBL" id="CCB88545.1"/>
    </source>
</evidence>
<sequence length="28" mass="3034">MRFLALGHLKAGKSKQQVTEIDGGTAIY</sequence>
<dbReference type="HOGENOM" id="CLU_3412901_0_0_0"/>
<dbReference type="EMBL" id="FR872582">
    <property type="protein sequence ID" value="CCB88545.1"/>
    <property type="molecule type" value="Genomic_DNA"/>
</dbReference>
<dbReference type="Proteomes" id="UP000000496">
    <property type="component" value="Chromosome gsn.131"/>
</dbReference>
<keyword evidence="2" id="KW-1185">Reference proteome</keyword>
<name>F8L730_SIMNZ</name>
<evidence type="ECO:0000313" key="2">
    <source>
        <dbReference type="Proteomes" id="UP000000496"/>
    </source>
</evidence>
<organism evidence="1 2">
    <name type="scientific">Simkania negevensis (strain ATCC VR-1471 / DSM 27360 / Z)</name>
    <dbReference type="NCBI Taxonomy" id="331113"/>
    <lineage>
        <taxon>Bacteria</taxon>
        <taxon>Pseudomonadati</taxon>
        <taxon>Chlamydiota</taxon>
        <taxon>Chlamydiia</taxon>
        <taxon>Parachlamydiales</taxon>
        <taxon>Simkaniaceae</taxon>
        <taxon>Simkania</taxon>
    </lineage>
</organism>